<gene>
    <name evidence="1" type="ORF">CRI94_01600</name>
</gene>
<dbReference type="EMBL" id="PDEQ01000001">
    <property type="protein sequence ID" value="PEN15009.1"/>
    <property type="molecule type" value="Genomic_DNA"/>
</dbReference>
<comment type="caution">
    <text evidence="1">The sequence shown here is derived from an EMBL/GenBank/DDBJ whole genome shotgun (WGS) entry which is preliminary data.</text>
</comment>
<dbReference type="AlphaFoldDB" id="A0A2A8D231"/>
<evidence type="ECO:0000313" key="1">
    <source>
        <dbReference type="EMBL" id="PEN15009.1"/>
    </source>
</evidence>
<proteinExistence type="predicted"/>
<accession>A0A2A8D231</accession>
<sequence length="67" mass="7155">MNCDFVSVGTTAASFVAGSTGSQFVQRLDEAGQILNASYKTLGLLQLIWSEGMGEGISETGYNIKYK</sequence>
<dbReference type="Proteomes" id="UP000220102">
    <property type="component" value="Unassembled WGS sequence"/>
</dbReference>
<evidence type="ECO:0000313" key="2">
    <source>
        <dbReference type="Proteomes" id="UP000220102"/>
    </source>
</evidence>
<keyword evidence="2" id="KW-1185">Reference proteome</keyword>
<reference evidence="1 2" key="1">
    <citation type="submission" date="2017-10" db="EMBL/GenBank/DDBJ databases">
        <title>Draft genome of Longibacter Salinarum.</title>
        <authorList>
            <person name="Goh K.M."/>
            <person name="Shamsir M.S."/>
            <person name="Lim S.W."/>
        </authorList>
    </citation>
    <scope>NUCLEOTIDE SEQUENCE [LARGE SCALE GENOMIC DNA]</scope>
    <source>
        <strain evidence="1 2">KCTC 52045</strain>
    </source>
</reference>
<organism evidence="1 2">
    <name type="scientific">Longibacter salinarum</name>
    <dbReference type="NCBI Taxonomy" id="1850348"/>
    <lineage>
        <taxon>Bacteria</taxon>
        <taxon>Pseudomonadati</taxon>
        <taxon>Rhodothermota</taxon>
        <taxon>Rhodothermia</taxon>
        <taxon>Rhodothermales</taxon>
        <taxon>Salisaetaceae</taxon>
        <taxon>Longibacter</taxon>
    </lineage>
</organism>
<protein>
    <submittedName>
        <fullName evidence="1">Uncharacterized protein</fullName>
    </submittedName>
</protein>
<name>A0A2A8D231_9BACT</name>